<dbReference type="STRING" id="1077348.A0A2G8RTF5"/>
<protein>
    <submittedName>
        <fullName evidence="1">Uncharacterized protein</fullName>
    </submittedName>
</protein>
<organism evidence="1 2">
    <name type="scientific">Ganoderma sinense ZZ0214-1</name>
    <dbReference type="NCBI Taxonomy" id="1077348"/>
    <lineage>
        <taxon>Eukaryota</taxon>
        <taxon>Fungi</taxon>
        <taxon>Dikarya</taxon>
        <taxon>Basidiomycota</taxon>
        <taxon>Agaricomycotina</taxon>
        <taxon>Agaricomycetes</taxon>
        <taxon>Polyporales</taxon>
        <taxon>Polyporaceae</taxon>
        <taxon>Ganoderma</taxon>
    </lineage>
</organism>
<accession>A0A2G8RTF5</accession>
<name>A0A2G8RTF5_9APHY</name>
<dbReference type="Proteomes" id="UP000230002">
    <property type="component" value="Unassembled WGS sequence"/>
</dbReference>
<keyword evidence="2" id="KW-1185">Reference proteome</keyword>
<dbReference type="AlphaFoldDB" id="A0A2G8RTF5"/>
<comment type="caution">
    <text evidence="1">The sequence shown here is derived from an EMBL/GenBank/DDBJ whole genome shotgun (WGS) entry which is preliminary data.</text>
</comment>
<evidence type="ECO:0000313" key="2">
    <source>
        <dbReference type="Proteomes" id="UP000230002"/>
    </source>
</evidence>
<dbReference type="OrthoDB" id="3893071at2759"/>
<proteinExistence type="predicted"/>
<gene>
    <name evidence="1" type="ORF">GSI_12659</name>
</gene>
<reference evidence="1 2" key="1">
    <citation type="journal article" date="2015" name="Sci. Rep.">
        <title>Chromosome-level genome map provides insights into diverse defense mechanisms in the medicinal fungus Ganoderma sinense.</title>
        <authorList>
            <person name="Zhu Y."/>
            <person name="Xu J."/>
            <person name="Sun C."/>
            <person name="Zhou S."/>
            <person name="Xu H."/>
            <person name="Nelson D.R."/>
            <person name="Qian J."/>
            <person name="Song J."/>
            <person name="Luo H."/>
            <person name="Xiang L."/>
            <person name="Li Y."/>
            <person name="Xu Z."/>
            <person name="Ji A."/>
            <person name="Wang L."/>
            <person name="Lu S."/>
            <person name="Hayward A."/>
            <person name="Sun W."/>
            <person name="Li X."/>
            <person name="Schwartz D.C."/>
            <person name="Wang Y."/>
            <person name="Chen S."/>
        </authorList>
    </citation>
    <scope>NUCLEOTIDE SEQUENCE [LARGE SCALE GENOMIC DNA]</scope>
    <source>
        <strain evidence="1 2">ZZ0214-1</strain>
    </source>
</reference>
<dbReference type="EMBL" id="AYKW01000056">
    <property type="protein sequence ID" value="PIL24773.1"/>
    <property type="molecule type" value="Genomic_DNA"/>
</dbReference>
<evidence type="ECO:0000313" key="1">
    <source>
        <dbReference type="EMBL" id="PIL24773.1"/>
    </source>
</evidence>
<sequence length="219" mass="24831">MLSLPQPPPTGIRNQDTTSLSDPTYHQLFSVIRMAHKYQCEALLELCVAYLKRFYHDSFDGWRDNSTCMSPPRFERIHAIGVVNLARLLGHPKMLPSVLMACCLLDAEIADGFAREDGTPPRGERQGDAPHPAPRDGTVLYSFHWDWTWTAYVEWADTRRELCPRCFEMLGKGGRQKDQHLEIFGRLPDMMGIKVDHWGKTAEEIEALTATQTDGEADG</sequence>